<evidence type="ECO:0008006" key="4">
    <source>
        <dbReference type="Google" id="ProtNLM"/>
    </source>
</evidence>
<dbReference type="Proteomes" id="UP000189857">
    <property type="component" value="Unassembled WGS sequence"/>
</dbReference>
<evidence type="ECO:0000313" key="3">
    <source>
        <dbReference type="Proteomes" id="UP000189857"/>
    </source>
</evidence>
<protein>
    <recommendedName>
        <fullName evidence="4">DUF998 domain-containing protein</fullName>
    </recommendedName>
</protein>
<keyword evidence="1" id="KW-0812">Transmembrane</keyword>
<dbReference type="AlphaFoldDB" id="A0A1T4NVW0"/>
<name>A0A1T4NVW0_9FIRM</name>
<keyword evidence="3" id="KW-1185">Reference proteome</keyword>
<reference evidence="2 3" key="1">
    <citation type="submission" date="2017-02" db="EMBL/GenBank/DDBJ databases">
        <authorList>
            <person name="Peterson S.W."/>
        </authorList>
    </citation>
    <scope>NUCLEOTIDE SEQUENCE [LARGE SCALE GENOMIC DNA]</scope>
    <source>
        <strain evidence="2 3">ATCC 17233</strain>
    </source>
</reference>
<evidence type="ECO:0000256" key="1">
    <source>
        <dbReference type="SAM" id="Phobius"/>
    </source>
</evidence>
<feature type="transmembrane region" description="Helical" evidence="1">
    <location>
        <begin position="88"/>
        <end position="107"/>
    </location>
</feature>
<keyword evidence="1" id="KW-0472">Membrane</keyword>
<dbReference type="InterPro" id="IPR009339">
    <property type="entry name" value="DUF998"/>
</dbReference>
<feature type="transmembrane region" description="Helical" evidence="1">
    <location>
        <begin position="187"/>
        <end position="204"/>
    </location>
</feature>
<feature type="transmembrane region" description="Helical" evidence="1">
    <location>
        <begin position="58"/>
        <end position="76"/>
    </location>
</feature>
<sequence>MNKKLINWIGLLGIGALISYAVAAYFCRAAFPGYNWMESAVSDLSARTAPSSALWDKLSAVFAVGIVCDTCVAIYVAEKKISTKLFRVGIYMFVIKSWISKIGYTMFPLDDAGKEIKGFNEIMHMVVTAFVVGLSVISLIILFIVGIKRKEVRDIGIWAAISFVMMLIGPVGMASFPPKYFGIAERFSIYASIIFSAILGLYLFSGFKKALICTQPD</sequence>
<accession>A0A1T4NVW0</accession>
<dbReference type="EMBL" id="FUXA01000010">
    <property type="protein sequence ID" value="SJZ83379.1"/>
    <property type="molecule type" value="Genomic_DNA"/>
</dbReference>
<dbReference type="Pfam" id="PF06197">
    <property type="entry name" value="DUF998"/>
    <property type="match status" value="1"/>
</dbReference>
<proteinExistence type="predicted"/>
<organism evidence="2 3">
    <name type="scientific">Eubacterium ruminantium</name>
    <dbReference type="NCBI Taxonomy" id="42322"/>
    <lineage>
        <taxon>Bacteria</taxon>
        <taxon>Bacillati</taxon>
        <taxon>Bacillota</taxon>
        <taxon>Clostridia</taxon>
        <taxon>Eubacteriales</taxon>
        <taxon>Eubacteriaceae</taxon>
        <taxon>Eubacterium</taxon>
    </lineage>
</organism>
<dbReference type="RefSeq" id="WP_078787560.1">
    <property type="nucleotide sequence ID" value="NZ_FMTO01000009.1"/>
</dbReference>
<evidence type="ECO:0000313" key="2">
    <source>
        <dbReference type="EMBL" id="SJZ83379.1"/>
    </source>
</evidence>
<dbReference type="OrthoDB" id="2194874at2"/>
<keyword evidence="1" id="KW-1133">Transmembrane helix</keyword>
<feature type="transmembrane region" description="Helical" evidence="1">
    <location>
        <begin position="122"/>
        <end position="145"/>
    </location>
</feature>
<feature type="transmembrane region" description="Helical" evidence="1">
    <location>
        <begin position="157"/>
        <end position="175"/>
    </location>
</feature>
<gene>
    <name evidence="2" type="ORF">SAMN02745110_01730</name>
</gene>